<dbReference type="PANTHER" id="PTHR30055:SF234">
    <property type="entry name" value="HTH-TYPE TRANSCRIPTIONAL REGULATOR BETI"/>
    <property type="match status" value="1"/>
</dbReference>
<evidence type="ECO:0000313" key="6">
    <source>
        <dbReference type="EMBL" id="QOT73942.1"/>
    </source>
</evidence>
<dbReference type="KEGG" id="sbar:H5V43_17475"/>
<evidence type="ECO:0000256" key="2">
    <source>
        <dbReference type="ARBA" id="ARBA00023125"/>
    </source>
</evidence>
<reference evidence="7" key="1">
    <citation type="submission" date="2020-08" db="EMBL/GenBank/DDBJ databases">
        <title>Complete genome sequence of Sphingobium barthaii strain KK22, a high-molecular-weight polycyclic aromatic hydrocarbon-degrading soil bacterium.</title>
        <authorList>
            <person name="Mori J.F."/>
            <person name="Kanaly R.A."/>
        </authorList>
    </citation>
    <scope>NUCLEOTIDE SEQUENCE [LARGE SCALE GENOMIC DNA]</scope>
    <source>
        <strain evidence="7">KK22</strain>
    </source>
</reference>
<dbReference type="Gene3D" id="1.10.357.10">
    <property type="entry name" value="Tetracycline Repressor, domain 2"/>
    <property type="match status" value="1"/>
</dbReference>
<dbReference type="PROSITE" id="PS50977">
    <property type="entry name" value="HTH_TETR_2"/>
    <property type="match status" value="1"/>
</dbReference>
<dbReference type="PRINTS" id="PR00455">
    <property type="entry name" value="HTHTETR"/>
</dbReference>
<name>A0A7M2GPB7_SPHSA</name>
<evidence type="ECO:0000259" key="5">
    <source>
        <dbReference type="PROSITE" id="PS50977"/>
    </source>
</evidence>
<keyword evidence="3" id="KW-0804">Transcription</keyword>
<dbReference type="RefSeq" id="WP_025546773.1">
    <property type="nucleotide sequence ID" value="NZ_BATN01000004.1"/>
</dbReference>
<keyword evidence="2 4" id="KW-0238">DNA-binding</keyword>
<evidence type="ECO:0000256" key="3">
    <source>
        <dbReference type="ARBA" id="ARBA00023163"/>
    </source>
</evidence>
<dbReference type="GO" id="GO:0003700">
    <property type="term" value="F:DNA-binding transcription factor activity"/>
    <property type="evidence" value="ECO:0007669"/>
    <property type="project" value="TreeGrafter"/>
</dbReference>
<dbReference type="PANTHER" id="PTHR30055">
    <property type="entry name" value="HTH-TYPE TRANSCRIPTIONAL REGULATOR RUTR"/>
    <property type="match status" value="1"/>
</dbReference>
<dbReference type="InterPro" id="IPR009057">
    <property type="entry name" value="Homeodomain-like_sf"/>
</dbReference>
<sequence>MDQTADVTAAPKTPRRKRGILRVEALLAAATEVFFEKGFEAATMTEIAERAGSSIGSLYQFFPAKESIADVLRARCGDAIVDRWDALRQTGEAHTPAELAEALFRTLAEARAAVPAFALLDAVRNTPGVNVAAVRTRIMASLNQLLRSRIPALSETELRSTAMVVLMMLRGGNGVQASNYAFDRSGAMADLRDLLTHYLAGKMAR</sequence>
<dbReference type="InterPro" id="IPR041669">
    <property type="entry name" value="TetR_C_15"/>
</dbReference>
<evidence type="ECO:0000256" key="1">
    <source>
        <dbReference type="ARBA" id="ARBA00023015"/>
    </source>
</evidence>
<dbReference type="EMBL" id="CP060036">
    <property type="protein sequence ID" value="QOT73942.1"/>
    <property type="molecule type" value="Genomic_DNA"/>
</dbReference>
<dbReference type="InterPro" id="IPR023772">
    <property type="entry name" value="DNA-bd_HTH_TetR-type_CS"/>
</dbReference>
<keyword evidence="1" id="KW-0805">Transcription regulation</keyword>
<dbReference type="SUPFAM" id="SSF46689">
    <property type="entry name" value="Homeodomain-like"/>
    <property type="match status" value="1"/>
</dbReference>
<dbReference type="Proteomes" id="UP000593663">
    <property type="component" value="Chromosome 2"/>
</dbReference>
<dbReference type="AlphaFoldDB" id="A0A7M2GPB7"/>
<dbReference type="GO" id="GO:0000976">
    <property type="term" value="F:transcription cis-regulatory region binding"/>
    <property type="evidence" value="ECO:0007669"/>
    <property type="project" value="TreeGrafter"/>
</dbReference>
<feature type="domain" description="HTH tetR-type" evidence="5">
    <location>
        <begin position="20"/>
        <end position="80"/>
    </location>
</feature>
<organism evidence="6 7">
    <name type="scientific">Sphingobium fuliginis (strain ATCC 27551)</name>
    <dbReference type="NCBI Taxonomy" id="336203"/>
    <lineage>
        <taxon>Bacteria</taxon>
        <taxon>Pseudomonadati</taxon>
        <taxon>Pseudomonadota</taxon>
        <taxon>Alphaproteobacteria</taxon>
        <taxon>Sphingomonadales</taxon>
        <taxon>Sphingomonadaceae</taxon>
        <taxon>Sphingobium</taxon>
    </lineage>
</organism>
<dbReference type="InterPro" id="IPR050109">
    <property type="entry name" value="HTH-type_TetR-like_transc_reg"/>
</dbReference>
<evidence type="ECO:0000256" key="4">
    <source>
        <dbReference type="PROSITE-ProRule" id="PRU00335"/>
    </source>
</evidence>
<gene>
    <name evidence="6" type="ORF">H5V43_17475</name>
</gene>
<dbReference type="Pfam" id="PF17918">
    <property type="entry name" value="TetR_C_15"/>
    <property type="match status" value="1"/>
</dbReference>
<feature type="DNA-binding region" description="H-T-H motif" evidence="4">
    <location>
        <begin position="43"/>
        <end position="62"/>
    </location>
</feature>
<protein>
    <submittedName>
        <fullName evidence="6">TetR/AcrR family transcriptional regulator</fullName>
    </submittedName>
</protein>
<dbReference type="InterPro" id="IPR001647">
    <property type="entry name" value="HTH_TetR"/>
</dbReference>
<dbReference type="Pfam" id="PF00440">
    <property type="entry name" value="TetR_N"/>
    <property type="match status" value="1"/>
</dbReference>
<dbReference type="PROSITE" id="PS01081">
    <property type="entry name" value="HTH_TETR_1"/>
    <property type="match status" value="1"/>
</dbReference>
<proteinExistence type="predicted"/>
<evidence type="ECO:0000313" key="7">
    <source>
        <dbReference type="Proteomes" id="UP000593663"/>
    </source>
</evidence>
<accession>A0A7M2GPB7</accession>